<dbReference type="AlphaFoldDB" id="A0A7Y9JGQ3"/>
<gene>
    <name evidence="2" type="ORF">BJY14_002537</name>
</gene>
<evidence type="ECO:0000313" key="2">
    <source>
        <dbReference type="EMBL" id="NYD46554.1"/>
    </source>
</evidence>
<sequence>MTTTVEERRTAGRVGKPTASLTDGREGVVEASPQPRTHEHVPKATI</sequence>
<reference evidence="2 3" key="1">
    <citation type="submission" date="2020-07" db="EMBL/GenBank/DDBJ databases">
        <title>Sequencing the genomes of 1000 actinobacteria strains.</title>
        <authorList>
            <person name="Klenk H.-P."/>
        </authorList>
    </citation>
    <scope>NUCLEOTIDE SEQUENCE [LARGE SCALE GENOMIC DNA]</scope>
    <source>
        <strain evidence="2 3">DSM 40398</strain>
    </source>
</reference>
<dbReference type="EMBL" id="JACCBA010000001">
    <property type="protein sequence ID" value="NYD46554.1"/>
    <property type="molecule type" value="Genomic_DNA"/>
</dbReference>
<organism evidence="2 3">
    <name type="scientific">Actinomadura luteofluorescens</name>
    <dbReference type="NCBI Taxonomy" id="46163"/>
    <lineage>
        <taxon>Bacteria</taxon>
        <taxon>Bacillati</taxon>
        <taxon>Actinomycetota</taxon>
        <taxon>Actinomycetes</taxon>
        <taxon>Streptosporangiales</taxon>
        <taxon>Thermomonosporaceae</taxon>
        <taxon>Actinomadura</taxon>
    </lineage>
</organism>
<dbReference type="Proteomes" id="UP000529783">
    <property type="component" value="Unassembled WGS sequence"/>
</dbReference>
<name>A0A7Y9JGQ3_9ACTN</name>
<feature type="region of interest" description="Disordered" evidence="1">
    <location>
        <begin position="1"/>
        <end position="46"/>
    </location>
</feature>
<feature type="compositionally biased region" description="Basic and acidic residues" evidence="1">
    <location>
        <begin position="1"/>
        <end position="10"/>
    </location>
</feature>
<protein>
    <submittedName>
        <fullName evidence="2">Uncharacterized protein</fullName>
    </submittedName>
</protein>
<evidence type="ECO:0000256" key="1">
    <source>
        <dbReference type="SAM" id="MobiDB-lite"/>
    </source>
</evidence>
<accession>A0A7Y9JGQ3</accession>
<proteinExistence type="predicted"/>
<keyword evidence="3" id="KW-1185">Reference proteome</keyword>
<comment type="caution">
    <text evidence="2">The sequence shown here is derived from an EMBL/GenBank/DDBJ whole genome shotgun (WGS) entry which is preliminary data.</text>
</comment>
<dbReference type="RefSeq" id="WP_179843793.1">
    <property type="nucleotide sequence ID" value="NZ_JACCBA010000001.1"/>
</dbReference>
<evidence type="ECO:0000313" key="3">
    <source>
        <dbReference type="Proteomes" id="UP000529783"/>
    </source>
</evidence>
<feature type="compositionally biased region" description="Basic and acidic residues" evidence="1">
    <location>
        <begin position="36"/>
        <end position="46"/>
    </location>
</feature>